<organism evidence="3 4">
    <name type="scientific">candidate division TA06 bacterium</name>
    <dbReference type="NCBI Taxonomy" id="2250710"/>
    <lineage>
        <taxon>Bacteria</taxon>
        <taxon>Bacteria division TA06</taxon>
    </lineage>
</organism>
<dbReference type="AlphaFoldDB" id="A0A523UR76"/>
<dbReference type="PANTHER" id="PTHR36304:SF4">
    <property type="entry name" value="DUF4388 DOMAIN-CONTAINING PROTEIN"/>
    <property type="match status" value="1"/>
</dbReference>
<protein>
    <submittedName>
        <fullName evidence="3">DUF4388 domain-containing protein</fullName>
    </submittedName>
</protein>
<evidence type="ECO:0000259" key="2">
    <source>
        <dbReference type="Pfam" id="PF14332"/>
    </source>
</evidence>
<dbReference type="SMART" id="SM00028">
    <property type="entry name" value="TPR"/>
    <property type="match status" value="2"/>
</dbReference>
<dbReference type="PROSITE" id="PS50005">
    <property type="entry name" value="TPR"/>
    <property type="match status" value="2"/>
</dbReference>
<feature type="repeat" description="TPR" evidence="1">
    <location>
        <begin position="312"/>
        <end position="345"/>
    </location>
</feature>
<dbReference type="InterPro" id="IPR025497">
    <property type="entry name" value="PatA-like_N"/>
</dbReference>
<keyword evidence="1" id="KW-0802">TPR repeat</keyword>
<proteinExistence type="predicted"/>
<dbReference type="InterPro" id="IPR011990">
    <property type="entry name" value="TPR-like_helical_dom_sf"/>
</dbReference>
<comment type="caution">
    <text evidence="3">The sequence shown here is derived from an EMBL/GenBank/DDBJ whole genome shotgun (WGS) entry which is preliminary data.</text>
</comment>
<dbReference type="InterPro" id="IPR019734">
    <property type="entry name" value="TPR_rpt"/>
</dbReference>
<name>A0A523UR76_UNCT6</name>
<dbReference type="EMBL" id="SOJN01000098">
    <property type="protein sequence ID" value="TET45046.1"/>
    <property type="molecule type" value="Genomic_DNA"/>
</dbReference>
<reference evidence="3 4" key="1">
    <citation type="submission" date="2019-03" db="EMBL/GenBank/DDBJ databases">
        <title>Metabolic potential of uncultured bacteria and archaea associated with petroleum seepage in deep-sea sediments.</title>
        <authorList>
            <person name="Dong X."/>
            <person name="Hubert C."/>
        </authorList>
    </citation>
    <scope>NUCLEOTIDE SEQUENCE [LARGE SCALE GENOMIC DNA]</scope>
    <source>
        <strain evidence="3">E44_bin18</strain>
    </source>
</reference>
<dbReference type="Pfam" id="PF13414">
    <property type="entry name" value="TPR_11"/>
    <property type="match status" value="1"/>
</dbReference>
<dbReference type="SUPFAM" id="SSF48452">
    <property type="entry name" value="TPR-like"/>
    <property type="match status" value="1"/>
</dbReference>
<evidence type="ECO:0000313" key="3">
    <source>
        <dbReference type="EMBL" id="TET45046.1"/>
    </source>
</evidence>
<feature type="repeat" description="TPR" evidence="1">
    <location>
        <begin position="278"/>
        <end position="311"/>
    </location>
</feature>
<dbReference type="Gene3D" id="1.25.40.10">
    <property type="entry name" value="Tetratricopeptide repeat domain"/>
    <property type="match status" value="1"/>
</dbReference>
<evidence type="ECO:0000313" key="4">
    <source>
        <dbReference type="Proteomes" id="UP000315525"/>
    </source>
</evidence>
<dbReference type="Proteomes" id="UP000315525">
    <property type="component" value="Unassembled WGS sequence"/>
</dbReference>
<gene>
    <name evidence="3" type="ORF">E3J62_08685</name>
</gene>
<dbReference type="PANTHER" id="PTHR36304">
    <property type="entry name" value="DOMAIN GTPASE-ACTIVATING PROTEIN, PUTATIVE-RELATED-RELATED"/>
    <property type="match status" value="1"/>
</dbReference>
<accession>A0A523UR76</accession>
<feature type="domain" description="PatA-like N-terminal" evidence="2">
    <location>
        <begin position="5"/>
        <end position="160"/>
    </location>
</feature>
<sequence length="368" mass="41660">MAVEGPIRELGLADLLQLLSLNRKTGVLTITTDEGFEVGEIYMDKGMVAYARLSGRKLGELLQKDGLLDNDTLDQIDKVIASEEAANYEEALSKLEVLTQADLREFLRIHAQESVYSLCERQDGFFRFQEGDLTLTEEMTLSIKTENLIMEGLWRLDEWSKIAKDIPSFDLIPTITRTGNNKPLDLTPDQWFVLSYIDGKRSMKEIMDVAGHEFETAKILSGFITSNVVDVGLAKKPSESTVEKGIDHLDRGKRFLKKKMYERAADEFRAAIKLGYAIQAHVLLGDTHYYKGLLKDAVTEYNTAVSLNPNDSEIHYRLGFCYAKSGDFSAAIFEWDTFLTMSPSHTKTPKVRELLKEARHLKEALETR</sequence>
<dbReference type="Pfam" id="PF14332">
    <property type="entry name" value="DUF4388"/>
    <property type="match status" value="1"/>
</dbReference>
<evidence type="ECO:0000256" key="1">
    <source>
        <dbReference type="PROSITE-ProRule" id="PRU00339"/>
    </source>
</evidence>